<comment type="caution">
    <text evidence="1">The sequence shown here is derived from an EMBL/GenBank/DDBJ whole genome shotgun (WGS) entry which is preliminary data.</text>
</comment>
<organism evidence="1 2">
    <name type="scientific">Leptospira alstonii serovar Pingchang str. 80-412</name>
    <dbReference type="NCBI Taxonomy" id="1218564"/>
    <lineage>
        <taxon>Bacteria</taxon>
        <taxon>Pseudomonadati</taxon>
        <taxon>Spirochaetota</taxon>
        <taxon>Spirochaetia</taxon>
        <taxon>Leptospirales</taxon>
        <taxon>Leptospiraceae</taxon>
        <taxon>Leptospira</taxon>
    </lineage>
</organism>
<accession>T0G026</accession>
<keyword evidence="2" id="KW-1185">Reference proteome</keyword>
<name>T0G026_9LEPT</name>
<dbReference type="EMBL" id="AOHD02000048">
    <property type="protein sequence ID" value="EQA79557.1"/>
    <property type="molecule type" value="Genomic_DNA"/>
</dbReference>
<dbReference type="Proteomes" id="UP000015445">
    <property type="component" value="Unassembled WGS sequence"/>
</dbReference>
<gene>
    <name evidence="1" type="ORF">LEP1GSC193_0434</name>
</gene>
<sequence>MDGFLKRKKERTEKSVLFCYEPDFEPGVSGIVATKLVENTNDRFYSSHPITDTQREAFALTERKTF</sequence>
<evidence type="ECO:0000313" key="2">
    <source>
        <dbReference type="Proteomes" id="UP000015445"/>
    </source>
</evidence>
<dbReference type="AlphaFoldDB" id="T0G026"/>
<protein>
    <submittedName>
        <fullName evidence="1">Uncharacterized protein</fullName>
    </submittedName>
</protein>
<proteinExistence type="predicted"/>
<reference evidence="1" key="1">
    <citation type="submission" date="2013-05" db="EMBL/GenBank/DDBJ databases">
        <authorList>
            <person name="Harkins D.M."/>
            <person name="Durkin A.S."/>
            <person name="Brinkac L.M."/>
            <person name="Haft D.H."/>
            <person name="Selengut J.D."/>
            <person name="Sanka R."/>
            <person name="DePew J."/>
            <person name="Purushe J."/>
            <person name="Galloway R.L."/>
            <person name="Vinetz J.M."/>
            <person name="Sutton G.G."/>
            <person name="Nierman W.C."/>
            <person name="Fouts D.E."/>
        </authorList>
    </citation>
    <scope>NUCLEOTIDE SEQUENCE [LARGE SCALE GENOMIC DNA]</scope>
    <source>
        <strain evidence="1">80-412</strain>
    </source>
</reference>
<evidence type="ECO:0000313" key="1">
    <source>
        <dbReference type="EMBL" id="EQA79557.1"/>
    </source>
</evidence>